<protein>
    <submittedName>
        <fullName evidence="2">Uncharacterized protein</fullName>
    </submittedName>
</protein>
<feature type="compositionally biased region" description="Low complexity" evidence="1">
    <location>
        <begin position="39"/>
        <end position="56"/>
    </location>
</feature>
<feature type="region of interest" description="Disordered" evidence="1">
    <location>
        <begin position="39"/>
        <end position="58"/>
    </location>
</feature>
<name>X8CJK1_MYCXE</name>
<evidence type="ECO:0000256" key="1">
    <source>
        <dbReference type="SAM" id="MobiDB-lite"/>
    </source>
</evidence>
<proteinExistence type="predicted"/>
<evidence type="ECO:0000313" key="2">
    <source>
        <dbReference type="EMBL" id="EUA56557.1"/>
    </source>
</evidence>
<dbReference type="AlphaFoldDB" id="X8CJK1"/>
<reference evidence="2" key="1">
    <citation type="submission" date="2014-01" db="EMBL/GenBank/DDBJ databases">
        <authorList>
            <person name="Brown-Elliot B."/>
            <person name="Wallace R."/>
            <person name="Lenaerts A."/>
            <person name="Ordway D."/>
            <person name="DeGroote M.A."/>
            <person name="Parker T."/>
            <person name="Sizemore C."/>
            <person name="Tallon L.J."/>
            <person name="Sadzewicz L.K."/>
            <person name="Sengamalay N."/>
            <person name="Fraser C.M."/>
            <person name="Hine E."/>
            <person name="Shefchek K.A."/>
            <person name="Das S.P."/>
            <person name="Tettelin H."/>
        </authorList>
    </citation>
    <scope>NUCLEOTIDE SEQUENCE [LARGE SCALE GENOMIC DNA]</scope>
    <source>
        <strain evidence="2">4042</strain>
    </source>
</reference>
<accession>X8CJK1</accession>
<organism evidence="2">
    <name type="scientific">Mycobacterium xenopi 4042</name>
    <dbReference type="NCBI Taxonomy" id="1299334"/>
    <lineage>
        <taxon>Bacteria</taxon>
        <taxon>Bacillati</taxon>
        <taxon>Actinomycetota</taxon>
        <taxon>Actinomycetes</taxon>
        <taxon>Mycobacteriales</taxon>
        <taxon>Mycobacteriaceae</taxon>
        <taxon>Mycobacterium</taxon>
    </lineage>
</organism>
<dbReference type="PATRIC" id="fig|1299334.3.peg.2705"/>
<dbReference type="EMBL" id="JAOB01000029">
    <property type="protein sequence ID" value="EUA56557.1"/>
    <property type="molecule type" value="Genomic_DNA"/>
</dbReference>
<comment type="caution">
    <text evidence="2">The sequence shown here is derived from an EMBL/GenBank/DDBJ whole genome shotgun (WGS) entry which is preliminary data.</text>
</comment>
<sequence>MIQPTIEVAPGITIPVGRPPLFPWRRHPDLSRRRQAARSFRTARSAPSARTAAVTDADTRRTIVSPRPLAADLRSADDRDCPAAQTLWAQRCRR</sequence>
<gene>
    <name evidence="2" type="ORF">I553_8605</name>
</gene>